<dbReference type="OrthoDB" id="675724at2"/>
<name>A0A1H8KSN9_9SPHI</name>
<sequence length="73" mass="8425">MSSAFVKEGDSEQLKDIAPNMASLLLFLKRENGGPVRELHTHIHERFQKEVHEMSDGLGYMINDDQQWQIVLD</sequence>
<dbReference type="EMBL" id="FOCL01000004">
    <property type="protein sequence ID" value="SEN95897.1"/>
    <property type="molecule type" value="Genomic_DNA"/>
</dbReference>
<evidence type="ECO:0000313" key="1">
    <source>
        <dbReference type="EMBL" id="SEN95897.1"/>
    </source>
</evidence>
<accession>A0A1H8KSN9</accession>
<dbReference type="Proteomes" id="UP000198942">
    <property type="component" value="Unassembled WGS sequence"/>
</dbReference>
<dbReference type="RefSeq" id="WP_091211789.1">
    <property type="nucleotide sequence ID" value="NZ_FOCL01000004.1"/>
</dbReference>
<reference evidence="2" key="1">
    <citation type="submission" date="2016-10" db="EMBL/GenBank/DDBJ databases">
        <authorList>
            <person name="Varghese N."/>
            <person name="Submissions S."/>
        </authorList>
    </citation>
    <scope>NUCLEOTIDE SEQUENCE [LARGE SCALE GENOMIC DNA]</scope>
    <source>
        <strain evidence="2">Gh-48</strain>
    </source>
</reference>
<keyword evidence="2" id="KW-1185">Reference proteome</keyword>
<gene>
    <name evidence="1" type="ORF">SAMN05192574_104756</name>
</gene>
<evidence type="ECO:0000313" key="2">
    <source>
        <dbReference type="Proteomes" id="UP000198942"/>
    </source>
</evidence>
<dbReference type="STRING" id="551995.SAMN05192574_104756"/>
<proteinExistence type="predicted"/>
<dbReference type="AlphaFoldDB" id="A0A1H8KSN9"/>
<protein>
    <submittedName>
        <fullName evidence="1">Uncharacterized protein</fullName>
    </submittedName>
</protein>
<organism evidence="1 2">
    <name type="scientific">Mucilaginibacter gossypiicola</name>
    <dbReference type="NCBI Taxonomy" id="551995"/>
    <lineage>
        <taxon>Bacteria</taxon>
        <taxon>Pseudomonadati</taxon>
        <taxon>Bacteroidota</taxon>
        <taxon>Sphingobacteriia</taxon>
        <taxon>Sphingobacteriales</taxon>
        <taxon>Sphingobacteriaceae</taxon>
        <taxon>Mucilaginibacter</taxon>
    </lineage>
</organism>